<dbReference type="RefSeq" id="WP_200987948.1">
    <property type="nucleotide sequence ID" value="NZ_CP063311.1"/>
</dbReference>
<reference evidence="4" key="1">
    <citation type="submission" date="2020-10" db="EMBL/GenBank/DDBJ databases">
        <title>Genome-based taxonomic classification of the species Anabaenopsis elenkinii.</title>
        <authorList>
            <person name="Delbaje E."/>
            <person name="Andreote A.P.D."/>
            <person name="Pellegrinetti T.A."/>
            <person name="Cruz R.B."/>
            <person name="Branco L.H.Z."/>
            <person name="Fiore M.F."/>
        </authorList>
    </citation>
    <scope>NUCLEOTIDE SEQUENCE [LARGE SCALE GENOMIC DNA]</scope>
    <source>
        <strain evidence="4">CCIBt3563</strain>
    </source>
</reference>
<evidence type="ECO:0000256" key="2">
    <source>
        <dbReference type="HAMAP-Rule" id="MF_00122"/>
    </source>
</evidence>
<organism evidence="3 4">
    <name type="scientific">Anabaenopsis elenkinii CCIBt3563</name>
    <dbReference type="NCBI Taxonomy" id="2779889"/>
    <lineage>
        <taxon>Bacteria</taxon>
        <taxon>Bacillati</taxon>
        <taxon>Cyanobacteriota</taxon>
        <taxon>Cyanophyceae</taxon>
        <taxon>Nostocales</taxon>
        <taxon>Nodulariaceae</taxon>
        <taxon>Anabaenopsis</taxon>
    </lineage>
</organism>
<dbReference type="HAMAP" id="MF_00122">
    <property type="entry name" value="GatC"/>
    <property type="match status" value="1"/>
</dbReference>
<comment type="similarity">
    <text evidence="2">Belongs to the GatC family.</text>
</comment>
<keyword evidence="2" id="KW-0067">ATP-binding</keyword>
<dbReference type="Pfam" id="PF02686">
    <property type="entry name" value="GatC"/>
    <property type="match status" value="1"/>
</dbReference>
<evidence type="ECO:0000313" key="3">
    <source>
        <dbReference type="EMBL" id="QOV22316.1"/>
    </source>
</evidence>
<dbReference type="Proteomes" id="UP000593846">
    <property type="component" value="Chromosome"/>
</dbReference>
<dbReference type="GO" id="GO:0016740">
    <property type="term" value="F:transferase activity"/>
    <property type="evidence" value="ECO:0007669"/>
    <property type="project" value="UniProtKB-KW"/>
</dbReference>
<dbReference type="AlphaFoldDB" id="A0A7S6RCK5"/>
<dbReference type="Gene3D" id="1.10.20.60">
    <property type="entry name" value="Glu-tRNAGln amidotransferase C subunit, N-terminal domain"/>
    <property type="match status" value="1"/>
</dbReference>
<dbReference type="PANTHER" id="PTHR15004">
    <property type="entry name" value="GLUTAMYL-TRNA(GLN) AMIDOTRANSFERASE SUBUNIT C, MITOCHONDRIAL"/>
    <property type="match status" value="1"/>
</dbReference>
<keyword evidence="3" id="KW-0808">Transferase</keyword>
<gene>
    <name evidence="2 3" type="primary">gatC</name>
    <name evidence="3" type="ORF">IM676_16810</name>
</gene>
<protein>
    <recommendedName>
        <fullName evidence="2">Aspartyl/glutamyl-tRNA(Asn/Gln) amidotransferase subunit C</fullName>
        <shortName evidence="2">Asp/Glu-ADT subunit C</shortName>
        <ecNumber evidence="2">6.3.5.-</ecNumber>
    </recommendedName>
</protein>
<dbReference type="GO" id="GO:0005524">
    <property type="term" value="F:ATP binding"/>
    <property type="evidence" value="ECO:0007669"/>
    <property type="project" value="UniProtKB-KW"/>
</dbReference>
<proteinExistence type="inferred from homology"/>
<name>A0A7S6RCK5_9CYAN</name>
<keyword evidence="4" id="KW-1185">Reference proteome</keyword>
<dbReference type="SUPFAM" id="SSF141000">
    <property type="entry name" value="Glu-tRNAGln amidotransferase C subunit"/>
    <property type="match status" value="1"/>
</dbReference>
<evidence type="ECO:0000256" key="1">
    <source>
        <dbReference type="ARBA" id="ARBA00022917"/>
    </source>
</evidence>
<comment type="function">
    <text evidence="2">Allows the formation of correctly charged Asn-tRNA(Asn) or Gln-tRNA(Gln) through the transamidation of misacylated Asp-tRNA(Asn) or Glu-tRNA(Gln) in organisms which lack either or both of asparaginyl-tRNA or glutaminyl-tRNA synthetases. The reaction takes place in the presence of glutamine and ATP through an activated phospho-Asp-tRNA(Asn) or phospho-Glu-tRNA(Gln).</text>
</comment>
<keyword evidence="2" id="KW-0547">Nucleotide-binding</keyword>
<dbReference type="GO" id="GO:0006450">
    <property type="term" value="P:regulation of translational fidelity"/>
    <property type="evidence" value="ECO:0007669"/>
    <property type="project" value="InterPro"/>
</dbReference>
<comment type="catalytic activity">
    <reaction evidence="2">
        <text>L-glutamyl-tRNA(Gln) + L-glutamine + ATP + H2O = L-glutaminyl-tRNA(Gln) + L-glutamate + ADP + phosphate + H(+)</text>
        <dbReference type="Rhea" id="RHEA:17521"/>
        <dbReference type="Rhea" id="RHEA-COMP:9681"/>
        <dbReference type="Rhea" id="RHEA-COMP:9684"/>
        <dbReference type="ChEBI" id="CHEBI:15377"/>
        <dbReference type="ChEBI" id="CHEBI:15378"/>
        <dbReference type="ChEBI" id="CHEBI:29985"/>
        <dbReference type="ChEBI" id="CHEBI:30616"/>
        <dbReference type="ChEBI" id="CHEBI:43474"/>
        <dbReference type="ChEBI" id="CHEBI:58359"/>
        <dbReference type="ChEBI" id="CHEBI:78520"/>
        <dbReference type="ChEBI" id="CHEBI:78521"/>
        <dbReference type="ChEBI" id="CHEBI:456216"/>
    </reaction>
</comment>
<accession>A0A7S6RCK5</accession>
<dbReference type="InterPro" id="IPR003837">
    <property type="entry name" value="GatC"/>
</dbReference>
<dbReference type="EMBL" id="CP063311">
    <property type="protein sequence ID" value="QOV22316.1"/>
    <property type="molecule type" value="Genomic_DNA"/>
</dbReference>
<dbReference type="PANTHER" id="PTHR15004:SF0">
    <property type="entry name" value="GLUTAMYL-TRNA(GLN) AMIDOTRANSFERASE SUBUNIT C, MITOCHONDRIAL"/>
    <property type="match status" value="1"/>
</dbReference>
<dbReference type="GO" id="GO:0070681">
    <property type="term" value="P:glutaminyl-tRNAGln biosynthesis via transamidation"/>
    <property type="evidence" value="ECO:0007669"/>
    <property type="project" value="TreeGrafter"/>
</dbReference>
<comment type="subunit">
    <text evidence="2">Heterotrimer of A, B and C subunits.</text>
</comment>
<dbReference type="KEGG" id="aee:IM676_16810"/>
<dbReference type="EC" id="6.3.5.-" evidence="2"/>
<sequence>MIDRQQVHKVALLARLELTPEEEERFTTQLGSILEYVEQLNQVDVSEVTPTTRAIDVSNVTRKDELQPYPEREAILNSAPEQEGDFFKVPKILNSNE</sequence>
<dbReference type="GO" id="GO:0006412">
    <property type="term" value="P:translation"/>
    <property type="evidence" value="ECO:0007669"/>
    <property type="project" value="UniProtKB-UniRule"/>
</dbReference>
<dbReference type="NCBIfam" id="TIGR00135">
    <property type="entry name" value="gatC"/>
    <property type="match status" value="1"/>
</dbReference>
<keyword evidence="1 2" id="KW-0648">Protein biosynthesis</keyword>
<dbReference type="GO" id="GO:0050567">
    <property type="term" value="F:glutaminyl-tRNA synthase (glutamine-hydrolyzing) activity"/>
    <property type="evidence" value="ECO:0007669"/>
    <property type="project" value="UniProtKB-UniRule"/>
</dbReference>
<dbReference type="InterPro" id="IPR036113">
    <property type="entry name" value="Asp/Glu-ADT_sf_sub_c"/>
</dbReference>
<evidence type="ECO:0000313" key="4">
    <source>
        <dbReference type="Proteomes" id="UP000593846"/>
    </source>
</evidence>
<comment type="catalytic activity">
    <reaction evidence="2">
        <text>L-aspartyl-tRNA(Asn) + L-glutamine + ATP + H2O = L-asparaginyl-tRNA(Asn) + L-glutamate + ADP + phosphate + 2 H(+)</text>
        <dbReference type="Rhea" id="RHEA:14513"/>
        <dbReference type="Rhea" id="RHEA-COMP:9674"/>
        <dbReference type="Rhea" id="RHEA-COMP:9677"/>
        <dbReference type="ChEBI" id="CHEBI:15377"/>
        <dbReference type="ChEBI" id="CHEBI:15378"/>
        <dbReference type="ChEBI" id="CHEBI:29985"/>
        <dbReference type="ChEBI" id="CHEBI:30616"/>
        <dbReference type="ChEBI" id="CHEBI:43474"/>
        <dbReference type="ChEBI" id="CHEBI:58359"/>
        <dbReference type="ChEBI" id="CHEBI:78515"/>
        <dbReference type="ChEBI" id="CHEBI:78516"/>
        <dbReference type="ChEBI" id="CHEBI:456216"/>
    </reaction>
</comment>
<keyword evidence="2" id="KW-0436">Ligase</keyword>